<evidence type="ECO:0008006" key="3">
    <source>
        <dbReference type="Google" id="ProtNLM"/>
    </source>
</evidence>
<gene>
    <name evidence="1" type="ORF">UY92_C0015G0045</name>
</gene>
<proteinExistence type="predicted"/>
<reference evidence="1 2" key="1">
    <citation type="journal article" date="2015" name="Nature">
        <title>rRNA introns, odd ribosomes, and small enigmatic genomes across a large radiation of phyla.</title>
        <authorList>
            <person name="Brown C.T."/>
            <person name="Hug L.A."/>
            <person name="Thomas B.C."/>
            <person name="Sharon I."/>
            <person name="Castelle C.J."/>
            <person name="Singh A."/>
            <person name="Wilkins M.J."/>
            <person name="Williams K.H."/>
            <person name="Banfield J.F."/>
        </authorList>
    </citation>
    <scope>NUCLEOTIDE SEQUENCE [LARGE SCALE GENOMIC DNA]</scope>
</reference>
<dbReference type="EMBL" id="LCRX01000015">
    <property type="protein sequence ID" value="KKW41633.1"/>
    <property type="molecule type" value="Genomic_DNA"/>
</dbReference>
<name>A0A0G1YDT2_9BACT</name>
<dbReference type="Proteomes" id="UP000033870">
    <property type="component" value="Unassembled WGS sequence"/>
</dbReference>
<evidence type="ECO:0000313" key="1">
    <source>
        <dbReference type="EMBL" id="KKW41633.1"/>
    </source>
</evidence>
<protein>
    <recommendedName>
        <fullName evidence="3">Septum formation initiator</fullName>
    </recommendedName>
</protein>
<evidence type="ECO:0000313" key="2">
    <source>
        <dbReference type="Proteomes" id="UP000033870"/>
    </source>
</evidence>
<dbReference type="STRING" id="1619044.UY92_C0015G0045"/>
<organism evidence="1 2">
    <name type="scientific">Candidatus Magasanikbacteria bacterium GW2011_GWA2_56_11</name>
    <dbReference type="NCBI Taxonomy" id="1619044"/>
    <lineage>
        <taxon>Bacteria</taxon>
        <taxon>Candidatus Magasanikiibacteriota</taxon>
    </lineage>
</organism>
<accession>A0A0G1YDT2</accession>
<sequence>MKRRDHTPIRRFFTSRAFLVVGLCAAVLSTLGFARAYYEDYSVRQEIRRLEDEVRGLERKKLESMEILKYVGSQNFVEDRARVELNLNKWWYYFTAHRLPPAE</sequence>
<dbReference type="AlphaFoldDB" id="A0A0G1YDT2"/>
<comment type="caution">
    <text evidence="1">The sequence shown here is derived from an EMBL/GenBank/DDBJ whole genome shotgun (WGS) entry which is preliminary data.</text>
</comment>